<dbReference type="EMBL" id="JXTB01000366">
    <property type="protein sequence ID" value="PON43663.1"/>
    <property type="molecule type" value="Genomic_DNA"/>
</dbReference>
<evidence type="ECO:0000313" key="2">
    <source>
        <dbReference type="Proteomes" id="UP000237105"/>
    </source>
</evidence>
<dbReference type="OrthoDB" id="10395398at2759"/>
<accession>A0A2P5B4G6</accession>
<protein>
    <submittedName>
        <fullName evidence="1">Uncharacterized protein</fullName>
    </submittedName>
</protein>
<gene>
    <name evidence="1" type="ORF">PanWU01x14_271990</name>
</gene>
<name>A0A2P5B4G6_PARAD</name>
<dbReference type="Proteomes" id="UP000237105">
    <property type="component" value="Unassembled WGS sequence"/>
</dbReference>
<keyword evidence="2" id="KW-1185">Reference proteome</keyword>
<proteinExistence type="predicted"/>
<organism evidence="1 2">
    <name type="scientific">Parasponia andersonii</name>
    <name type="common">Sponia andersonii</name>
    <dbReference type="NCBI Taxonomy" id="3476"/>
    <lineage>
        <taxon>Eukaryota</taxon>
        <taxon>Viridiplantae</taxon>
        <taxon>Streptophyta</taxon>
        <taxon>Embryophyta</taxon>
        <taxon>Tracheophyta</taxon>
        <taxon>Spermatophyta</taxon>
        <taxon>Magnoliopsida</taxon>
        <taxon>eudicotyledons</taxon>
        <taxon>Gunneridae</taxon>
        <taxon>Pentapetalae</taxon>
        <taxon>rosids</taxon>
        <taxon>fabids</taxon>
        <taxon>Rosales</taxon>
        <taxon>Cannabaceae</taxon>
        <taxon>Parasponia</taxon>
    </lineage>
</organism>
<sequence>MAAADATQHVGSIFIRQCLSRKANSNDKLINLLWKLFMHKMTSFCEDSDVQIRHKLLHCPICSPLCPETFKTSHRGKHRLRGILLLEKGIDISCHCPHIEAAKICYSTPWFLISEQYLLGRIWFWTTEAPGGIKGAPSVIISDTLSG</sequence>
<comment type="caution">
    <text evidence="1">The sequence shown here is derived from an EMBL/GenBank/DDBJ whole genome shotgun (WGS) entry which is preliminary data.</text>
</comment>
<dbReference type="AlphaFoldDB" id="A0A2P5B4G6"/>
<evidence type="ECO:0000313" key="1">
    <source>
        <dbReference type="EMBL" id="PON43663.1"/>
    </source>
</evidence>
<reference evidence="2" key="1">
    <citation type="submission" date="2016-06" db="EMBL/GenBank/DDBJ databases">
        <title>Parallel loss of symbiosis genes in relatives of nitrogen-fixing non-legume Parasponia.</title>
        <authorList>
            <person name="Van Velzen R."/>
            <person name="Holmer R."/>
            <person name="Bu F."/>
            <person name="Rutten L."/>
            <person name="Van Zeijl A."/>
            <person name="Liu W."/>
            <person name="Santuari L."/>
            <person name="Cao Q."/>
            <person name="Sharma T."/>
            <person name="Shen D."/>
            <person name="Roswanjaya Y."/>
            <person name="Wardhani T."/>
            <person name="Kalhor M.S."/>
            <person name="Jansen J."/>
            <person name="Van den Hoogen J."/>
            <person name="Gungor B."/>
            <person name="Hartog M."/>
            <person name="Hontelez J."/>
            <person name="Verver J."/>
            <person name="Yang W.-C."/>
            <person name="Schijlen E."/>
            <person name="Repin R."/>
            <person name="Schilthuizen M."/>
            <person name="Schranz E."/>
            <person name="Heidstra R."/>
            <person name="Miyata K."/>
            <person name="Fedorova E."/>
            <person name="Kohlen W."/>
            <person name="Bisseling T."/>
            <person name="Smit S."/>
            <person name="Geurts R."/>
        </authorList>
    </citation>
    <scope>NUCLEOTIDE SEQUENCE [LARGE SCALE GENOMIC DNA]</scope>
    <source>
        <strain evidence="2">cv. WU1-14</strain>
    </source>
</reference>